<name>A0A450WCV2_9GAMM</name>
<sequence length="36" mass="3863">MTGIVFDTLKFVKTPQAGGFSQPLKNCATLPTHKNA</sequence>
<accession>A0A450WCV2</accession>
<evidence type="ECO:0000313" key="3">
    <source>
        <dbReference type="EMBL" id="VFK14818.1"/>
    </source>
</evidence>
<gene>
    <name evidence="2" type="ORF">BECKFM1743A_GA0114220_102405</name>
    <name evidence="3" type="ORF">BECKFM1743B_GA0114221_103413</name>
    <name evidence="1" type="ORF">BECKFM1743C_GA0114222_102325</name>
</gene>
<evidence type="ECO:0000313" key="2">
    <source>
        <dbReference type="EMBL" id="VFJ59561.1"/>
    </source>
</evidence>
<proteinExistence type="predicted"/>
<reference evidence="3" key="1">
    <citation type="submission" date="2019-02" db="EMBL/GenBank/DDBJ databases">
        <authorList>
            <person name="Gruber-Vodicka R. H."/>
            <person name="Seah K. B. B."/>
        </authorList>
    </citation>
    <scope>NUCLEOTIDE SEQUENCE</scope>
    <source>
        <strain evidence="2">BECK_BZ163</strain>
        <strain evidence="3">BECK_BZ164</strain>
        <strain evidence="1">BECK_BZ165</strain>
    </source>
</reference>
<dbReference type="EMBL" id="CAADEZ010000240">
    <property type="protein sequence ID" value="VFJ59561.1"/>
    <property type="molecule type" value="Genomic_DNA"/>
</dbReference>
<dbReference type="EMBL" id="CAADFL010000341">
    <property type="protein sequence ID" value="VFK14818.1"/>
    <property type="molecule type" value="Genomic_DNA"/>
</dbReference>
<dbReference type="EMBL" id="CAADFA010000232">
    <property type="protein sequence ID" value="VFJ58697.1"/>
    <property type="molecule type" value="Genomic_DNA"/>
</dbReference>
<organism evidence="3">
    <name type="scientific">Candidatus Kentrum sp. FM</name>
    <dbReference type="NCBI Taxonomy" id="2126340"/>
    <lineage>
        <taxon>Bacteria</taxon>
        <taxon>Pseudomonadati</taxon>
        <taxon>Pseudomonadota</taxon>
        <taxon>Gammaproteobacteria</taxon>
        <taxon>Candidatus Kentrum</taxon>
    </lineage>
</organism>
<evidence type="ECO:0000313" key="1">
    <source>
        <dbReference type="EMBL" id="VFJ58697.1"/>
    </source>
</evidence>
<protein>
    <submittedName>
        <fullName evidence="3">Uncharacterized protein</fullName>
    </submittedName>
</protein>
<dbReference type="AlphaFoldDB" id="A0A450WCV2"/>